<name>A0ABR1BZK3_NECAM</name>
<keyword evidence="2" id="KW-0732">Signal</keyword>
<feature type="compositionally biased region" description="Basic residues" evidence="1">
    <location>
        <begin position="52"/>
        <end position="67"/>
    </location>
</feature>
<sequence length="89" mass="10976">MMSQFLFFMVLAVICTVAICRPQYKDEDFDYRMFEDDNAGVVIDRVIEPRHKHDSHHHHHHHNHHRAEKSYLKTNRVKHQKKFFENFRF</sequence>
<evidence type="ECO:0000256" key="1">
    <source>
        <dbReference type="SAM" id="MobiDB-lite"/>
    </source>
</evidence>
<dbReference type="EMBL" id="JAVFWL010000001">
    <property type="protein sequence ID" value="KAK6730548.1"/>
    <property type="molecule type" value="Genomic_DNA"/>
</dbReference>
<accession>A0ABR1BZK3</accession>
<feature type="region of interest" description="Disordered" evidence="1">
    <location>
        <begin position="52"/>
        <end position="72"/>
    </location>
</feature>
<evidence type="ECO:0000313" key="4">
    <source>
        <dbReference type="Proteomes" id="UP001303046"/>
    </source>
</evidence>
<evidence type="ECO:0000256" key="2">
    <source>
        <dbReference type="SAM" id="SignalP"/>
    </source>
</evidence>
<dbReference type="Proteomes" id="UP001303046">
    <property type="component" value="Unassembled WGS sequence"/>
</dbReference>
<feature type="signal peptide" evidence="2">
    <location>
        <begin position="1"/>
        <end position="20"/>
    </location>
</feature>
<comment type="caution">
    <text evidence="3">The sequence shown here is derived from an EMBL/GenBank/DDBJ whole genome shotgun (WGS) entry which is preliminary data.</text>
</comment>
<proteinExistence type="predicted"/>
<feature type="chain" id="PRO_5047482147" evidence="2">
    <location>
        <begin position="21"/>
        <end position="89"/>
    </location>
</feature>
<gene>
    <name evidence="3" type="primary">Necator_chrI.g3301</name>
    <name evidence="3" type="ORF">RB195_007172</name>
</gene>
<keyword evidence="4" id="KW-1185">Reference proteome</keyword>
<reference evidence="3 4" key="1">
    <citation type="submission" date="2023-08" db="EMBL/GenBank/DDBJ databases">
        <title>A Necator americanus chromosomal reference genome.</title>
        <authorList>
            <person name="Ilik V."/>
            <person name="Petrzelkova K.J."/>
            <person name="Pardy F."/>
            <person name="Fuh T."/>
            <person name="Niatou-Singa F.S."/>
            <person name="Gouil Q."/>
            <person name="Baker L."/>
            <person name="Ritchie M.E."/>
            <person name="Jex A.R."/>
            <person name="Gazzola D."/>
            <person name="Li H."/>
            <person name="Toshio Fujiwara R."/>
            <person name="Zhan B."/>
            <person name="Aroian R.V."/>
            <person name="Pafco B."/>
            <person name="Schwarz E.M."/>
        </authorList>
    </citation>
    <scope>NUCLEOTIDE SEQUENCE [LARGE SCALE GENOMIC DNA]</scope>
    <source>
        <strain evidence="3 4">Aroian</strain>
        <tissue evidence="3">Whole animal</tissue>
    </source>
</reference>
<evidence type="ECO:0000313" key="3">
    <source>
        <dbReference type="EMBL" id="KAK6730548.1"/>
    </source>
</evidence>
<organism evidence="3 4">
    <name type="scientific">Necator americanus</name>
    <name type="common">Human hookworm</name>
    <dbReference type="NCBI Taxonomy" id="51031"/>
    <lineage>
        <taxon>Eukaryota</taxon>
        <taxon>Metazoa</taxon>
        <taxon>Ecdysozoa</taxon>
        <taxon>Nematoda</taxon>
        <taxon>Chromadorea</taxon>
        <taxon>Rhabditida</taxon>
        <taxon>Rhabditina</taxon>
        <taxon>Rhabditomorpha</taxon>
        <taxon>Strongyloidea</taxon>
        <taxon>Ancylostomatidae</taxon>
        <taxon>Bunostominae</taxon>
        <taxon>Necator</taxon>
    </lineage>
</organism>
<protein>
    <submittedName>
        <fullName evidence="3">Uncharacterized protein</fullName>
    </submittedName>
</protein>